<evidence type="ECO:0000313" key="1">
    <source>
        <dbReference type="EMBL" id="CAF99773.1"/>
    </source>
</evidence>
<sequence>MEHETEIQRMAGRDEGRWAVGNFAFHLLTAKHVVIIVRCPLVYLPLEDRCPFFVTMRPDNQLSMCPLSDVIYITRMSLLCCPLAACDQSFPTQTQNRPLTEYG</sequence>
<dbReference type="EMBL" id="CAAE01014581">
    <property type="protein sequence ID" value="CAF99773.1"/>
    <property type="molecule type" value="Genomic_DNA"/>
</dbReference>
<proteinExistence type="predicted"/>
<comment type="caution">
    <text evidence="1">The sequence shown here is derived from an EMBL/GenBank/DDBJ whole genome shotgun (WGS) entry which is preliminary data.</text>
</comment>
<name>Q4SHV9_TETNG</name>
<accession>Q4SHV9</accession>
<protein>
    <submittedName>
        <fullName evidence="1">(spotted green pufferfish) hypothetical protein</fullName>
    </submittedName>
</protein>
<gene>
    <name evidence="1" type="ORF">GSTENG00017972001</name>
</gene>
<dbReference type="AlphaFoldDB" id="Q4SHV9"/>
<dbReference type="KEGG" id="tng:GSTEN00017972G001"/>
<organism evidence="1">
    <name type="scientific">Tetraodon nigroviridis</name>
    <name type="common">Spotted green pufferfish</name>
    <name type="synonym">Chelonodon nigroviridis</name>
    <dbReference type="NCBI Taxonomy" id="99883"/>
    <lineage>
        <taxon>Eukaryota</taxon>
        <taxon>Metazoa</taxon>
        <taxon>Chordata</taxon>
        <taxon>Craniata</taxon>
        <taxon>Vertebrata</taxon>
        <taxon>Euteleostomi</taxon>
        <taxon>Actinopterygii</taxon>
        <taxon>Neopterygii</taxon>
        <taxon>Teleostei</taxon>
        <taxon>Neoteleostei</taxon>
        <taxon>Acanthomorphata</taxon>
        <taxon>Eupercaria</taxon>
        <taxon>Tetraodontiformes</taxon>
        <taxon>Tetradontoidea</taxon>
        <taxon>Tetraodontidae</taxon>
        <taxon>Tetraodon</taxon>
    </lineage>
</organism>
<reference evidence="1" key="1">
    <citation type="journal article" date="2004" name="Nature">
        <title>Genome duplication in the teleost fish Tetraodon nigroviridis reveals the early vertebrate proto-karyotype.</title>
        <authorList>
            <person name="Jaillon O."/>
            <person name="Aury J.-M."/>
            <person name="Brunet F."/>
            <person name="Petit J.-L."/>
            <person name="Stange-Thomann N."/>
            <person name="Mauceli E."/>
            <person name="Bouneau L."/>
            <person name="Fischer C."/>
            <person name="Ozouf-Costaz C."/>
            <person name="Bernot A."/>
            <person name="Nicaud S."/>
            <person name="Jaffe D."/>
            <person name="Fisher S."/>
            <person name="Lutfalla G."/>
            <person name="Dossat C."/>
            <person name="Segurens B."/>
            <person name="Dasilva C."/>
            <person name="Salanoubat M."/>
            <person name="Levy M."/>
            <person name="Boudet N."/>
            <person name="Castellano S."/>
            <person name="Anthouard V."/>
            <person name="Jubin C."/>
            <person name="Castelli V."/>
            <person name="Katinka M."/>
            <person name="Vacherie B."/>
            <person name="Biemont C."/>
            <person name="Skalli Z."/>
            <person name="Cattolico L."/>
            <person name="Poulain J."/>
            <person name="De Berardinis V."/>
            <person name="Cruaud C."/>
            <person name="Duprat S."/>
            <person name="Brottier P."/>
            <person name="Coutanceau J.-P."/>
            <person name="Gouzy J."/>
            <person name="Parra G."/>
            <person name="Lardier G."/>
            <person name="Chapple C."/>
            <person name="McKernan K.J."/>
            <person name="McEwan P."/>
            <person name="Bosak S."/>
            <person name="Kellis M."/>
            <person name="Volff J.-N."/>
            <person name="Guigo R."/>
            <person name="Zody M.C."/>
            <person name="Mesirov J."/>
            <person name="Lindblad-Toh K."/>
            <person name="Birren B."/>
            <person name="Nusbaum C."/>
            <person name="Kahn D."/>
            <person name="Robinson-Rechavi M."/>
            <person name="Laudet V."/>
            <person name="Schachter V."/>
            <person name="Quetier F."/>
            <person name="Saurin W."/>
            <person name="Scarpelli C."/>
            <person name="Wincker P."/>
            <person name="Lander E.S."/>
            <person name="Weissenbach J."/>
            <person name="Roest Crollius H."/>
        </authorList>
    </citation>
    <scope>NUCLEOTIDE SEQUENCE [LARGE SCALE GENOMIC DNA]</scope>
</reference>
<reference evidence="1" key="2">
    <citation type="submission" date="2004-02" db="EMBL/GenBank/DDBJ databases">
        <authorList>
            <consortium name="Genoscope"/>
            <consortium name="Whitehead Institute Centre for Genome Research"/>
        </authorList>
    </citation>
    <scope>NUCLEOTIDE SEQUENCE</scope>
</reference>